<comment type="subcellular location">
    <subcellularLocation>
        <location evidence="1 7">Nucleus</location>
        <location evidence="1 7">Nucleolus</location>
    </subcellularLocation>
</comment>
<dbReference type="PANTHER" id="PTHR11089">
    <property type="entry name" value="GTP-BINDING PROTEIN-RELATED"/>
    <property type="match status" value="1"/>
</dbReference>
<accession>A0A4W5MIU5</accession>
<evidence type="ECO:0000256" key="4">
    <source>
        <dbReference type="ARBA" id="ARBA00023242"/>
    </source>
</evidence>
<keyword evidence="3 7" id="KW-0342">GTP-binding</keyword>
<dbReference type="FunFam" id="3.40.50.300:FF:000559">
    <property type="entry name" value="Nuclear/nucleolar GTPase 2"/>
    <property type="match status" value="1"/>
</dbReference>
<dbReference type="STRING" id="62062.ENSHHUP00000037758"/>
<dbReference type="InterPro" id="IPR012971">
    <property type="entry name" value="NOG2_N_dom"/>
</dbReference>
<evidence type="ECO:0000256" key="3">
    <source>
        <dbReference type="ARBA" id="ARBA00023134"/>
    </source>
</evidence>
<protein>
    <recommendedName>
        <fullName evidence="7">Nucleolar GTP-binding protein 2</fullName>
    </recommendedName>
</protein>
<evidence type="ECO:0000313" key="10">
    <source>
        <dbReference type="Ensembl" id="ENSHHUP00000037758.1"/>
    </source>
</evidence>
<feature type="compositionally biased region" description="Basic and acidic residues" evidence="8">
    <location>
        <begin position="676"/>
        <end position="685"/>
    </location>
</feature>
<feature type="region of interest" description="Disordered" evidence="8">
    <location>
        <begin position="656"/>
        <end position="741"/>
    </location>
</feature>
<dbReference type="Gene3D" id="1.10.1580.10">
    <property type="match status" value="1"/>
</dbReference>
<dbReference type="GeneTree" id="ENSGT00810000125524"/>
<dbReference type="SUPFAM" id="SSF52540">
    <property type="entry name" value="P-loop containing nucleoside triphosphate hydrolases"/>
    <property type="match status" value="1"/>
</dbReference>
<dbReference type="AlphaFoldDB" id="A0A4W5MIU5"/>
<dbReference type="Pfam" id="PF08153">
    <property type="entry name" value="NGP1NT"/>
    <property type="match status" value="1"/>
</dbReference>
<comment type="function">
    <text evidence="5">GTPase that associates with pre-60S ribosomal subunits in the nucleolus and is required for their nuclear export and maturation. May promote cell proliferation possibly by increasing p53/TP53 protein levels, and consequently those of its downstream product CDKN1A/p21, and decreasing RPL23A protein levels.</text>
</comment>
<dbReference type="PRINTS" id="PR00326">
    <property type="entry name" value="GTP1OBG"/>
</dbReference>
<dbReference type="PANTHER" id="PTHR11089:SF9">
    <property type="entry name" value="NUCLEOLAR GTP-BINDING PROTEIN 2"/>
    <property type="match status" value="1"/>
</dbReference>
<dbReference type="CDD" id="cd01858">
    <property type="entry name" value="NGP_1"/>
    <property type="match status" value="1"/>
</dbReference>
<dbReference type="InterPro" id="IPR030378">
    <property type="entry name" value="G_CP_dom"/>
</dbReference>
<dbReference type="InterPro" id="IPR027417">
    <property type="entry name" value="P-loop_NTPase"/>
</dbReference>
<keyword evidence="11" id="KW-1185">Reference proteome</keyword>
<feature type="domain" description="CP-type G" evidence="9">
    <location>
        <begin position="209"/>
        <end position="370"/>
    </location>
</feature>
<dbReference type="InterPro" id="IPR023179">
    <property type="entry name" value="GTP-bd_ortho_bundle_sf"/>
</dbReference>
<feature type="region of interest" description="Disordered" evidence="8">
    <location>
        <begin position="464"/>
        <end position="499"/>
    </location>
</feature>
<evidence type="ECO:0000256" key="8">
    <source>
        <dbReference type="SAM" id="MobiDB-lite"/>
    </source>
</evidence>
<dbReference type="Pfam" id="PF01926">
    <property type="entry name" value="MMR_HSR1"/>
    <property type="match status" value="1"/>
</dbReference>
<evidence type="ECO:0000256" key="2">
    <source>
        <dbReference type="ARBA" id="ARBA00022741"/>
    </source>
</evidence>
<reference evidence="11" key="1">
    <citation type="submission" date="2018-06" db="EMBL/GenBank/DDBJ databases">
        <title>Genome assembly of Danube salmon.</title>
        <authorList>
            <person name="Macqueen D.J."/>
            <person name="Gundappa M.K."/>
        </authorList>
    </citation>
    <scope>NUCLEOTIDE SEQUENCE [LARGE SCALE GENOMIC DNA]</scope>
</reference>
<dbReference type="GO" id="GO:0005730">
    <property type="term" value="C:nucleolus"/>
    <property type="evidence" value="ECO:0007669"/>
    <property type="project" value="UniProtKB-SubCell"/>
</dbReference>
<dbReference type="InterPro" id="IPR006073">
    <property type="entry name" value="GTP-bd"/>
</dbReference>
<feature type="compositionally biased region" description="Low complexity" evidence="8">
    <location>
        <begin position="584"/>
        <end position="603"/>
    </location>
</feature>
<evidence type="ECO:0000256" key="1">
    <source>
        <dbReference type="ARBA" id="ARBA00004604"/>
    </source>
</evidence>
<comment type="subunit">
    <text evidence="6">Interacts with LYAR and RPL23A. Interacts with the nuclear importin-beta receptor and, at a lower extent, with importin-alpha.</text>
</comment>
<feature type="compositionally biased region" description="Basic residues" evidence="8">
    <location>
        <begin position="686"/>
        <end position="695"/>
    </location>
</feature>
<proteinExistence type="inferred from homology"/>
<feature type="region of interest" description="Disordered" evidence="8">
    <location>
        <begin position="1"/>
        <end position="38"/>
    </location>
</feature>
<dbReference type="Proteomes" id="UP000314982">
    <property type="component" value="Unassembled WGS sequence"/>
</dbReference>
<organism evidence="10 11">
    <name type="scientific">Hucho hucho</name>
    <name type="common">huchen</name>
    <dbReference type="NCBI Taxonomy" id="62062"/>
    <lineage>
        <taxon>Eukaryota</taxon>
        <taxon>Metazoa</taxon>
        <taxon>Chordata</taxon>
        <taxon>Craniata</taxon>
        <taxon>Vertebrata</taxon>
        <taxon>Euteleostomi</taxon>
        <taxon>Actinopterygii</taxon>
        <taxon>Neopterygii</taxon>
        <taxon>Teleostei</taxon>
        <taxon>Protacanthopterygii</taxon>
        <taxon>Salmoniformes</taxon>
        <taxon>Salmonidae</taxon>
        <taxon>Salmoninae</taxon>
        <taxon>Hucho</taxon>
    </lineage>
</organism>
<dbReference type="Ensembl" id="ENSHHUT00000039259.1">
    <property type="protein sequence ID" value="ENSHHUP00000037758.1"/>
    <property type="gene ID" value="ENSHHUG00000023471.1"/>
</dbReference>
<evidence type="ECO:0000256" key="6">
    <source>
        <dbReference type="ARBA" id="ARBA00065814"/>
    </source>
</evidence>
<dbReference type="InterPro" id="IPR024929">
    <property type="entry name" value="GNL2_CP_dom"/>
</dbReference>
<dbReference type="InterPro" id="IPR050755">
    <property type="entry name" value="TRAFAC_YlqF/YawG_RiboMat"/>
</dbReference>
<name>A0A4W5MIU5_9TELE</name>
<keyword evidence="2 7" id="KW-0547">Nucleotide-binding</keyword>
<feature type="region of interest" description="Disordered" evidence="8">
    <location>
        <begin position="559"/>
        <end position="617"/>
    </location>
</feature>
<evidence type="ECO:0000256" key="7">
    <source>
        <dbReference type="RuleBase" id="RU364023"/>
    </source>
</evidence>
<evidence type="ECO:0000313" key="11">
    <source>
        <dbReference type="Proteomes" id="UP000314982"/>
    </source>
</evidence>
<keyword evidence="4 7" id="KW-0539">Nucleus</keyword>
<dbReference type="PROSITE" id="PS51721">
    <property type="entry name" value="G_CP"/>
    <property type="match status" value="1"/>
</dbReference>
<evidence type="ECO:0000259" key="9">
    <source>
        <dbReference type="PROSITE" id="PS51721"/>
    </source>
</evidence>
<dbReference type="GO" id="GO:0005525">
    <property type="term" value="F:GTP binding"/>
    <property type="evidence" value="ECO:0007669"/>
    <property type="project" value="UniProtKB-KW"/>
</dbReference>
<feature type="compositionally biased region" description="Polar residues" evidence="8">
    <location>
        <begin position="10"/>
        <end position="21"/>
    </location>
</feature>
<feature type="compositionally biased region" description="Acidic residues" evidence="8">
    <location>
        <begin position="566"/>
        <end position="583"/>
    </location>
</feature>
<reference evidence="10" key="2">
    <citation type="submission" date="2025-08" db="UniProtKB">
        <authorList>
            <consortium name="Ensembl"/>
        </authorList>
    </citation>
    <scope>IDENTIFICATION</scope>
</reference>
<dbReference type="Gene3D" id="3.40.50.300">
    <property type="entry name" value="P-loop containing nucleotide triphosphate hydrolases"/>
    <property type="match status" value="1"/>
</dbReference>
<sequence>MVKPRFKGKSTINTSAASSNPDRPKTPAGSGNSMRDRATVRRLNMYRQKQRCNNRGQVIKRLSYQSTVADGTQARVEPNIKWFANTRVIKQSSLQKFQDEMGAVKKDPYRVVMKQSRLPMSLLHDRVKAHNSKVHILDTEGFETTFGPKAQRKRPNLMVGDMKDLAEQAEVSAQTYSTEKDRDLVTEDDGVREEAREEIFKKGQSKRIWGELYKVIDSSDVIIQVLDARDPMGTRSQSIETYMRKEKPWKHLIFVLNKCDLIPTWVTKRWVAVLSAEYPTLAFHASLTNSFGKGSLIQLLRQFGKLHTDKKQISVGFIGYPNVGKSSVINTLRSKKVCNVAPLAGETKVWQYITLMRRIFLIDCPGVVYPSEDSESDIVLKGVVQVEKIRNPEEHIPAVLERAKPEYIQKTYRIPTWSSPEDFLEKLAMRMGKLLKGGEPDLPCVSKMVLNDWQRGRIPFFVKPPGCEGEHEGKDTLPVEGAPEATESVQEEGATEEQSEEVVAAVSAEQEAQQKHRHEQVQKILSNVRQNFGKINVAPEFNDEDLAPVQTDDLVFSDLSGSDVEKDSEEEENGDEEKGDGDGETAAGDAEAAAATTPAGQPAKVEEKKSSRETIRELDGKIAKYKQFLDRARLKRFSAIRIPKALSDKMLTDMKVKQAANKPQPKAVTQVGKKRKTEEAEEPTRPHRSLTSKQRRAADRAQKVKKVGTRYYETHNVKNKNKNRKMPMAPSEGKKAKRSKR</sequence>
<reference evidence="10" key="3">
    <citation type="submission" date="2025-09" db="UniProtKB">
        <authorList>
            <consortium name="Ensembl"/>
        </authorList>
    </citation>
    <scope>IDENTIFICATION</scope>
</reference>
<feature type="compositionally biased region" description="Basic and acidic residues" evidence="8">
    <location>
        <begin position="468"/>
        <end position="477"/>
    </location>
</feature>
<feature type="compositionally biased region" description="Acidic residues" evidence="8">
    <location>
        <begin position="489"/>
        <end position="499"/>
    </location>
</feature>
<feature type="compositionally biased region" description="Basic and acidic residues" evidence="8">
    <location>
        <begin position="604"/>
        <end position="617"/>
    </location>
</feature>
<comment type="similarity">
    <text evidence="7">Belongs to the TRAFAC class YlqF/YawG GTPase family. NOG2 subfamily.</text>
</comment>
<evidence type="ECO:0000256" key="5">
    <source>
        <dbReference type="ARBA" id="ARBA00054763"/>
    </source>
</evidence>
<dbReference type="FunFam" id="1.10.1580.10:FF:000001">
    <property type="entry name" value="Nucleolar GTP-binding protein 2"/>
    <property type="match status" value="1"/>
</dbReference>